<accession>A0A2W7NMH3</accession>
<dbReference type="Proteomes" id="UP000248916">
    <property type="component" value="Unassembled WGS sequence"/>
</dbReference>
<dbReference type="Gene3D" id="3.40.190.10">
    <property type="entry name" value="Periplasmic binding protein-like II"/>
    <property type="match status" value="1"/>
</dbReference>
<dbReference type="InterPro" id="IPR005064">
    <property type="entry name" value="BUG"/>
</dbReference>
<dbReference type="InterPro" id="IPR042100">
    <property type="entry name" value="Bug_dom1"/>
</dbReference>
<reference evidence="3 4" key="1">
    <citation type="submission" date="2018-06" db="EMBL/GenBank/DDBJ databases">
        <title>Genomic Encyclopedia of Archaeal and Bacterial Type Strains, Phase II (KMG-II): from individual species to whole genera.</title>
        <authorList>
            <person name="Goeker M."/>
        </authorList>
    </citation>
    <scope>NUCLEOTIDE SEQUENCE [LARGE SCALE GENOMIC DNA]</scope>
    <source>
        <strain evidence="3 4">DSM 22009</strain>
    </source>
</reference>
<dbReference type="Gene3D" id="3.40.190.150">
    <property type="entry name" value="Bordetella uptake gene, domain 1"/>
    <property type="match status" value="1"/>
</dbReference>
<evidence type="ECO:0000256" key="2">
    <source>
        <dbReference type="SAM" id="SignalP"/>
    </source>
</evidence>
<proteinExistence type="inferred from homology"/>
<keyword evidence="3" id="KW-0675">Receptor</keyword>
<dbReference type="RefSeq" id="WP_111538046.1">
    <property type="nucleotide sequence ID" value="NZ_QKZL01000014.1"/>
</dbReference>
<name>A0A2W7NMH3_9RHOB</name>
<dbReference type="AlphaFoldDB" id="A0A2W7NMH3"/>
<feature type="signal peptide" evidence="2">
    <location>
        <begin position="1"/>
        <end position="29"/>
    </location>
</feature>
<dbReference type="PANTHER" id="PTHR42928">
    <property type="entry name" value="TRICARBOXYLATE-BINDING PROTEIN"/>
    <property type="match status" value="1"/>
</dbReference>
<protein>
    <submittedName>
        <fullName evidence="3">Tripartite-type tricarboxylate transporter receptor subunit TctC</fullName>
    </submittedName>
</protein>
<evidence type="ECO:0000313" key="3">
    <source>
        <dbReference type="EMBL" id="PZX14366.1"/>
    </source>
</evidence>
<dbReference type="OrthoDB" id="9780943at2"/>
<keyword evidence="4" id="KW-1185">Reference proteome</keyword>
<sequence>MSISNFTRRTALALGAVGITLSTALPGAAQDVSFEGETIEWLIPFSAGGGSDTWARFLAPFLTKHLPGNPSVQVVNEPGGGSTKGANLFAARAEPDGLTILGTSGSTQFPYLLGDPRVRYDYADWTVVMATPTGGVVYTTPNTGVESADQIGKLEGQDLIYASQGATSLDLVPLLGFRLMGLDVRHVFGFQGRGDGRLAFERGEVNIDYQTSSAYLQNVQPLVDEGIAIPLFSWGALDDDGNIVRDPTFPDMPSYVEAYEMVNGEPPSGEEFEAYKAFFVAGFPAQKMTFLPEGTDQSIIDAYKQAFVDIQADPEFQETKGATIGDYQLATGDAAQTLYEQGTRVRPEVRQSVVDLLTSEYDVTLD</sequence>
<evidence type="ECO:0000256" key="1">
    <source>
        <dbReference type="ARBA" id="ARBA00006987"/>
    </source>
</evidence>
<gene>
    <name evidence="3" type="ORF">LX81_02949</name>
</gene>
<dbReference type="EMBL" id="QKZL01000014">
    <property type="protein sequence ID" value="PZX14366.1"/>
    <property type="molecule type" value="Genomic_DNA"/>
</dbReference>
<organism evidence="3 4">
    <name type="scientific">Palleronia aestuarii</name>
    <dbReference type="NCBI Taxonomy" id="568105"/>
    <lineage>
        <taxon>Bacteria</taxon>
        <taxon>Pseudomonadati</taxon>
        <taxon>Pseudomonadota</taxon>
        <taxon>Alphaproteobacteria</taxon>
        <taxon>Rhodobacterales</taxon>
        <taxon>Roseobacteraceae</taxon>
        <taxon>Palleronia</taxon>
    </lineage>
</organism>
<keyword evidence="2" id="KW-0732">Signal</keyword>
<evidence type="ECO:0000313" key="4">
    <source>
        <dbReference type="Proteomes" id="UP000248916"/>
    </source>
</evidence>
<dbReference type="PANTHER" id="PTHR42928:SF5">
    <property type="entry name" value="BLR1237 PROTEIN"/>
    <property type="match status" value="1"/>
</dbReference>
<comment type="caution">
    <text evidence="3">The sequence shown here is derived from an EMBL/GenBank/DDBJ whole genome shotgun (WGS) entry which is preliminary data.</text>
</comment>
<feature type="chain" id="PRO_5016017587" evidence="2">
    <location>
        <begin position="30"/>
        <end position="366"/>
    </location>
</feature>
<comment type="similarity">
    <text evidence="1">Belongs to the UPF0065 (bug) family.</text>
</comment>